<feature type="domain" description="DNA2/NAM7 helicase-like C-terminal" evidence="6">
    <location>
        <begin position="91"/>
        <end position="138"/>
    </location>
</feature>
<keyword evidence="4" id="KW-0067">ATP-binding</keyword>
<sequence length="228" mass="25718">MPVNTKYPDVACDLTQAILAFFDSDADDSFSPIADVGELHLHRRFPRQSPLGCNPPPPSSIVNPVGQVQISSTIANEVHRKNHRRVLHKFCVEVSIVVKIVHKLYEEWQQSKKKLSIGVISPYAAQVVSIEEKLCYNQSFQEDKNHISTGITGTLGYMAPEYILNGKLTEKVDVYSFGVLLLEVVTGISNRRIQTSEDTHSLLWITWCCYVHGSNNWCLCTHLVCYKI</sequence>
<gene>
    <name evidence="7" type="ORF">LVIROSA_LOCUS23056</name>
</gene>
<dbReference type="InterPro" id="IPR000719">
    <property type="entry name" value="Prot_kinase_dom"/>
</dbReference>
<keyword evidence="3" id="KW-0418">Kinase</keyword>
<keyword evidence="2" id="KW-0547">Nucleotide-binding</keyword>
<proteinExistence type="predicted"/>
<dbReference type="PANTHER" id="PTHR47973">
    <property type="entry name" value="CYSTEINE-RICH RECEPTOR-LIKE PROTEIN KINASE 3"/>
    <property type="match status" value="1"/>
</dbReference>
<organism evidence="7 8">
    <name type="scientific">Lactuca virosa</name>
    <dbReference type="NCBI Taxonomy" id="75947"/>
    <lineage>
        <taxon>Eukaryota</taxon>
        <taxon>Viridiplantae</taxon>
        <taxon>Streptophyta</taxon>
        <taxon>Embryophyta</taxon>
        <taxon>Tracheophyta</taxon>
        <taxon>Spermatophyta</taxon>
        <taxon>Magnoliopsida</taxon>
        <taxon>eudicotyledons</taxon>
        <taxon>Gunneridae</taxon>
        <taxon>Pentapetalae</taxon>
        <taxon>asterids</taxon>
        <taxon>campanulids</taxon>
        <taxon>Asterales</taxon>
        <taxon>Asteraceae</taxon>
        <taxon>Cichorioideae</taxon>
        <taxon>Cichorieae</taxon>
        <taxon>Lactucinae</taxon>
        <taxon>Lactuca</taxon>
    </lineage>
</organism>
<dbReference type="Pfam" id="PF13087">
    <property type="entry name" value="AAA_12"/>
    <property type="match status" value="1"/>
</dbReference>
<dbReference type="SUPFAM" id="SSF56112">
    <property type="entry name" value="Protein kinase-like (PK-like)"/>
    <property type="match status" value="1"/>
</dbReference>
<dbReference type="Gene3D" id="1.10.510.10">
    <property type="entry name" value="Transferase(Phosphotransferase) domain 1"/>
    <property type="match status" value="1"/>
</dbReference>
<dbReference type="InterPro" id="IPR052059">
    <property type="entry name" value="CR_Ser/Thr_kinase"/>
</dbReference>
<evidence type="ECO:0008006" key="9">
    <source>
        <dbReference type="Google" id="ProtNLM"/>
    </source>
</evidence>
<evidence type="ECO:0000256" key="4">
    <source>
        <dbReference type="ARBA" id="ARBA00022840"/>
    </source>
</evidence>
<evidence type="ECO:0000313" key="7">
    <source>
        <dbReference type="EMBL" id="CAH1436694.1"/>
    </source>
</evidence>
<accession>A0AAU9NFN9</accession>
<dbReference type="Pfam" id="PF00069">
    <property type="entry name" value="Pkinase"/>
    <property type="match status" value="1"/>
</dbReference>
<evidence type="ECO:0000256" key="1">
    <source>
        <dbReference type="ARBA" id="ARBA00022679"/>
    </source>
</evidence>
<feature type="domain" description="Protein kinase" evidence="5">
    <location>
        <begin position="148"/>
        <end position="190"/>
    </location>
</feature>
<reference evidence="7 8" key="1">
    <citation type="submission" date="2022-01" db="EMBL/GenBank/DDBJ databases">
        <authorList>
            <person name="Xiong W."/>
            <person name="Schranz E."/>
        </authorList>
    </citation>
    <scope>NUCLEOTIDE SEQUENCE [LARGE SCALE GENOMIC DNA]</scope>
</reference>
<dbReference type="Proteomes" id="UP001157418">
    <property type="component" value="Unassembled WGS sequence"/>
</dbReference>
<evidence type="ECO:0000256" key="3">
    <source>
        <dbReference type="ARBA" id="ARBA00022777"/>
    </source>
</evidence>
<dbReference type="GO" id="GO:0004672">
    <property type="term" value="F:protein kinase activity"/>
    <property type="evidence" value="ECO:0007669"/>
    <property type="project" value="InterPro"/>
</dbReference>
<dbReference type="EMBL" id="CAKMRJ010004445">
    <property type="protein sequence ID" value="CAH1436694.1"/>
    <property type="molecule type" value="Genomic_DNA"/>
</dbReference>
<dbReference type="InterPro" id="IPR011009">
    <property type="entry name" value="Kinase-like_dom_sf"/>
</dbReference>
<evidence type="ECO:0000313" key="8">
    <source>
        <dbReference type="Proteomes" id="UP001157418"/>
    </source>
</evidence>
<keyword evidence="8" id="KW-1185">Reference proteome</keyword>
<evidence type="ECO:0000256" key="2">
    <source>
        <dbReference type="ARBA" id="ARBA00022741"/>
    </source>
</evidence>
<protein>
    <recommendedName>
        <fullName evidence="9">Protein kinase domain-containing protein</fullName>
    </recommendedName>
</protein>
<comment type="caution">
    <text evidence="7">The sequence shown here is derived from an EMBL/GenBank/DDBJ whole genome shotgun (WGS) entry which is preliminary data.</text>
</comment>
<evidence type="ECO:0000259" key="5">
    <source>
        <dbReference type="Pfam" id="PF00069"/>
    </source>
</evidence>
<name>A0AAU9NFN9_9ASTR</name>
<dbReference type="AlphaFoldDB" id="A0AAU9NFN9"/>
<dbReference type="InterPro" id="IPR041679">
    <property type="entry name" value="DNA2/NAM7-like_C"/>
</dbReference>
<keyword evidence="1" id="KW-0808">Transferase</keyword>
<dbReference type="GO" id="GO:0005524">
    <property type="term" value="F:ATP binding"/>
    <property type="evidence" value="ECO:0007669"/>
    <property type="project" value="UniProtKB-KW"/>
</dbReference>
<evidence type="ECO:0000259" key="6">
    <source>
        <dbReference type="Pfam" id="PF13087"/>
    </source>
</evidence>